<dbReference type="NCBIfam" id="TIGR02232">
    <property type="entry name" value="myxo_disulf_rpt"/>
    <property type="match status" value="2"/>
</dbReference>
<comment type="caution">
    <text evidence="4">The sequence shown here is derived from an EMBL/GenBank/DDBJ whole genome shotgun (WGS) entry which is preliminary data.</text>
</comment>
<evidence type="ECO:0000313" key="4">
    <source>
        <dbReference type="EMBL" id="CAD8116762.1"/>
    </source>
</evidence>
<organism evidence="4 5">
    <name type="scientific">Paramecium sonneborni</name>
    <dbReference type="NCBI Taxonomy" id="65129"/>
    <lineage>
        <taxon>Eukaryota</taxon>
        <taxon>Sar</taxon>
        <taxon>Alveolata</taxon>
        <taxon>Ciliophora</taxon>
        <taxon>Intramacronucleata</taxon>
        <taxon>Oligohymenophorea</taxon>
        <taxon>Peniculida</taxon>
        <taxon>Parameciidae</taxon>
        <taxon>Paramecium</taxon>
    </lineage>
</organism>
<evidence type="ECO:0000256" key="3">
    <source>
        <dbReference type="ARBA" id="ARBA00023157"/>
    </source>
</evidence>
<dbReference type="EMBL" id="CAJJDN010000112">
    <property type="protein sequence ID" value="CAD8116762.1"/>
    <property type="molecule type" value="Genomic_DNA"/>
</dbReference>
<sequence length="364" mass="41602">MVKLADNHQIGQLLKIQVVVCNLVTLIQSQEDKIILIGVLKFIKHLNYPHILKQISNLTFGELIYGMEKDLLSQSIIMNESSSNICGQSGYSDSKHFLSLSISHQSSSALVLIKGLAYYWGISEFKLLIEECPAGCQFCNEFGCLISQGDPQCLFYQALETRDLNQYIQRDSFDLQSEVMVANKVLKECKKGWIYHIQLNRCISIFGDSFVTSIEECDDGNNIPYDGCHNCKFSCSEFQCLSCFNSLCYLCLYGWDLINYQCQQISGEQLLKMYLNNQNQLQQINTYLNQDNAKQNLQYININEYEQSCQLECLYCLNKQCYFCLDGWALVNYQCEQKCGDQLLAIFSKEQCDDGNDINGDGCC</sequence>
<accession>A0A8S1QMG3</accession>
<dbReference type="AlphaFoldDB" id="A0A8S1QMG3"/>
<keyword evidence="3" id="KW-1015">Disulfide bond</keyword>
<dbReference type="PANTHER" id="PTHR39767:SF2">
    <property type="entry name" value="CHROMOSOME UNDETERMINED SCAFFOLD_1, WHOLE GENOME SHOTGUN SEQUENCE"/>
    <property type="match status" value="1"/>
</dbReference>
<name>A0A8S1QMG3_9CILI</name>
<evidence type="ECO:0000256" key="2">
    <source>
        <dbReference type="ARBA" id="ARBA00022737"/>
    </source>
</evidence>
<dbReference type="InterPro" id="IPR011936">
    <property type="entry name" value="Myxo_disulph_rpt"/>
</dbReference>
<gene>
    <name evidence="4" type="ORF">PSON_ATCC_30995.1.T1120003</name>
</gene>
<evidence type="ECO:0000256" key="1">
    <source>
        <dbReference type="ARBA" id="ARBA00022729"/>
    </source>
</evidence>
<dbReference type="PANTHER" id="PTHR39767">
    <property type="entry name" value="CALCIUM/CALMODULIN-BINDING MEMBRANE PROTEIN PCM4-RELATED"/>
    <property type="match status" value="1"/>
</dbReference>
<proteinExistence type="predicted"/>
<protein>
    <submittedName>
        <fullName evidence="4">Uncharacterized protein</fullName>
    </submittedName>
</protein>
<keyword evidence="5" id="KW-1185">Reference proteome</keyword>
<reference evidence="4" key="1">
    <citation type="submission" date="2021-01" db="EMBL/GenBank/DDBJ databases">
        <authorList>
            <consortium name="Genoscope - CEA"/>
            <person name="William W."/>
        </authorList>
    </citation>
    <scope>NUCLEOTIDE SEQUENCE</scope>
</reference>
<keyword evidence="2" id="KW-0677">Repeat</keyword>
<dbReference type="Proteomes" id="UP000692954">
    <property type="component" value="Unassembled WGS sequence"/>
</dbReference>
<keyword evidence="1" id="KW-0732">Signal</keyword>
<dbReference type="Pfam" id="PF13948">
    <property type="entry name" value="DUF4215"/>
    <property type="match status" value="2"/>
</dbReference>
<evidence type="ECO:0000313" key="5">
    <source>
        <dbReference type="Proteomes" id="UP000692954"/>
    </source>
</evidence>